<proteinExistence type="predicted"/>
<dbReference type="PANTHER" id="PTHR47938">
    <property type="entry name" value="RESPIRATORY COMPLEX I CHAPERONE (CIA84), PUTATIVE (AFU_ORTHOLOGUE AFUA_2G06020)-RELATED"/>
    <property type="match status" value="1"/>
</dbReference>
<protein>
    <submittedName>
        <fullName evidence="2">Pentatricopeptide repeat-containing protein</fullName>
    </submittedName>
</protein>
<evidence type="ECO:0000256" key="1">
    <source>
        <dbReference type="PROSITE-ProRule" id="PRU00708"/>
    </source>
</evidence>
<dbReference type="Gene3D" id="1.25.40.10">
    <property type="entry name" value="Tetratricopeptide repeat domain"/>
    <property type="match status" value="3"/>
</dbReference>
<organism evidence="2 3">
    <name type="scientific">Symbiodinium microadriaticum</name>
    <name type="common">Dinoflagellate</name>
    <name type="synonym">Zooxanthella microadriatica</name>
    <dbReference type="NCBI Taxonomy" id="2951"/>
    <lineage>
        <taxon>Eukaryota</taxon>
        <taxon>Sar</taxon>
        <taxon>Alveolata</taxon>
        <taxon>Dinophyceae</taxon>
        <taxon>Suessiales</taxon>
        <taxon>Symbiodiniaceae</taxon>
        <taxon>Symbiodinium</taxon>
    </lineage>
</organism>
<dbReference type="EMBL" id="LSRX01000322">
    <property type="protein sequence ID" value="OLQ00603.1"/>
    <property type="molecule type" value="Genomic_DNA"/>
</dbReference>
<feature type="repeat" description="PPR" evidence="1">
    <location>
        <begin position="346"/>
        <end position="380"/>
    </location>
</feature>
<sequence length="510" mass="55409">MHKTQSTGSKARAAGKGWLAAIFTLLDSRRRACQGDVLQLNTALRDCRRAGRWQNVLTFLKSAACSLGTEPDIVTHNTALTSLGSRKLWQASLASLSALGNGTDVFSFNTLLGTLDNAQQWHWVLQMFRDVRRRRVGDAVTYTSSLRAASKRSLWADGLDLLQDAQATDIELDLTALNAVANVFERGSAWMQSSCLLARLPMATARPDDQFYNSVLRALGECTRWRGAFASFLTMDARRISPTTITCNSILQSCADGKWPIILVLLGSVREAAVEADTVTLNTALNTGRDGSWEAMGALLVRARVATLQADAFTYSAAFRAIENISRWQSALLLTRDFTVKGLRASLIVMNSAISACKAAGEWEQALRLLSDLIAQQLLPDAVTFASAIAACEKGSRWVLALELYEDMALERVDPDLVVFGSLVSACGQSRNGAMVRGFLEALAMRNVEPNLVLANAAITALARCGEWEEASSMLAELLHGSSRLDAITYNAVLCPGSCTHHTFAIDTSY</sequence>
<name>A0A1Q9DZL3_SYMMI</name>
<dbReference type="AlphaFoldDB" id="A0A1Q9DZL3"/>
<dbReference type="InterPro" id="IPR002885">
    <property type="entry name" value="PPR_rpt"/>
</dbReference>
<keyword evidence="3" id="KW-1185">Reference proteome</keyword>
<comment type="caution">
    <text evidence="2">The sequence shown here is derived from an EMBL/GenBank/DDBJ whole genome shotgun (WGS) entry which is preliminary data.</text>
</comment>
<accession>A0A1Q9DZL3</accession>
<dbReference type="PANTHER" id="PTHR47938:SF35">
    <property type="entry name" value="PENTATRICOPEPTIDE REPEAT-CONTAINING PROTEIN 4, MITOCHONDRIAL-RELATED"/>
    <property type="match status" value="1"/>
</dbReference>
<dbReference type="PROSITE" id="PS51375">
    <property type="entry name" value="PPR"/>
    <property type="match status" value="2"/>
</dbReference>
<gene>
    <name evidence="2" type="ORF">AK812_SmicGene16691</name>
</gene>
<reference evidence="2 3" key="1">
    <citation type="submission" date="2016-02" db="EMBL/GenBank/DDBJ databases">
        <title>Genome analysis of coral dinoflagellate symbionts highlights evolutionary adaptations to a symbiotic lifestyle.</title>
        <authorList>
            <person name="Aranda M."/>
            <person name="Li Y."/>
            <person name="Liew Y.J."/>
            <person name="Baumgarten S."/>
            <person name="Simakov O."/>
            <person name="Wilson M."/>
            <person name="Piel J."/>
            <person name="Ashoor H."/>
            <person name="Bougouffa S."/>
            <person name="Bajic V.B."/>
            <person name="Ryu T."/>
            <person name="Ravasi T."/>
            <person name="Bayer T."/>
            <person name="Micklem G."/>
            <person name="Kim H."/>
            <person name="Bhak J."/>
            <person name="Lajeunesse T.C."/>
            <person name="Voolstra C.R."/>
        </authorList>
    </citation>
    <scope>NUCLEOTIDE SEQUENCE [LARGE SCALE GENOMIC DNA]</scope>
    <source>
        <strain evidence="2 3">CCMP2467</strain>
    </source>
</reference>
<dbReference type="GO" id="GO:0003729">
    <property type="term" value="F:mRNA binding"/>
    <property type="evidence" value="ECO:0007669"/>
    <property type="project" value="TreeGrafter"/>
</dbReference>
<dbReference type="Pfam" id="PF01535">
    <property type="entry name" value="PPR"/>
    <property type="match status" value="2"/>
</dbReference>
<dbReference type="OrthoDB" id="185373at2759"/>
<evidence type="ECO:0000313" key="3">
    <source>
        <dbReference type="Proteomes" id="UP000186817"/>
    </source>
</evidence>
<dbReference type="Proteomes" id="UP000186817">
    <property type="component" value="Unassembled WGS sequence"/>
</dbReference>
<dbReference type="InterPro" id="IPR011990">
    <property type="entry name" value="TPR-like_helical_dom_sf"/>
</dbReference>
<evidence type="ECO:0000313" key="2">
    <source>
        <dbReference type="EMBL" id="OLQ00603.1"/>
    </source>
</evidence>
<feature type="repeat" description="PPR" evidence="1">
    <location>
        <begin position="381"/>
        <end position="415"/>
    </location>
</feature>